<dbReference type="InterPro" id="IPR047703">
    <property type="entry name" value="SCO2322-like"/>
</dbReference>
<proteinExistence type="predicted"/>
<comment type="caution">
    <text evidence="1">The sequence shown here is derived from an EMBL/GenBank/DDBJ whole genome shotgun (WGS) entry which is preliminary data.</text>
</comment>
<dbReference type="NCBIfam" id="NF040672">
    <property type="entry name" value="SCO2322_fam"/>
    <property type="match status" value="1"/>
</dbReference>
<accession>A0A094Q6Z7</accession>
<sequence length="177" mass="18791">MKKKSPQFIAVTALLLSLTTPAQAADTGYRYWGYFQAAPKATAWTSAMTGPTVNVADGAVEGWAFTFSGDAIPDASAPSVLPDFQTLCGKTRPVSGKKRIGIVIDFGPSYLAPSGEKTLKTVKRCIVIDKKAQGIDVLGRVVRVRADKSGLICGLAGYPRKECGVEIPTPAELNTKK</sequence>
<dbReference type="EMBL" id="JNSK01000015">
    <property type="protein sequence ID" value="KGA19192.1"/>
    <property type="molecule type" value="Genomic_DNA"/>
</dbReference>
<name>A0A094Q6Z7_9ZZZZ</name>
<gene>
    <name evidence="1" type="ORF">GM50_6325</name>
</gene>
<reference evidence="1" key="1">
    <citation type="submission" date="2014-05" db="EMBL/GenBank/DDBJ databases">
        <title>Key roles for freshwater Actinobacteria revealed by deep metagenomic sequencing.</title>
        <authorList>
            <person name="Ghai R."/>
            <person name="Mizuno C.M."/>
            <person name="Picazo A."/>
            <person name="Camacho A."/>
            <person name="Rodriguez-Valera F."/>
        </authorList>
    </citation>
    <scope>NUCLEOTIDE SEQUENCE</scope>
</reference>
<evidence type="ECO:0000313" key="1">
    <source>
        <dbReference type="EMBL" id="KGA19192.1"/>
    </source>
</evidence>
<protein>
    <submittedName>
        <fullName evidence="1">Uncharacterized protein</fullName>
    </submittedName>
</protein>
<organism evidence="1">
    <name type="scientific">freshwater metagenome</name>
    <dbReference type="NCBI Taxonomy" id="449393"/>
    <lineage>
        <taxon>unclassified sequences</taxon>
        <taxon>metagenomes</taxon>
        <taxon>ecological metagenomes</taxon>
    </lineage>
</organism>
<dbReference type="AlphaFoldDB" id="A0A094Q6Z7"/>